<dbReference type="HOGENOM" id="CLU_1782486_0_0_2"/>
<organism evidence="1 2">
    <name type="scientific">Halopiger xanaduensis (strain DSM 18323 / JCM 14033 / SH-6)</name>
    <dbReference type="NCBI Taxonomy" id="797210"/>
    <lineage>
        <taxon>Archaea</taxon>
        <taxon>Methanobacteriati</taxon>
        <taxon>Methanobacteriota</taxon>
        <taxon>Stenosarchaea group</taxon>
        <taxon>Halobacteria</taxon>
        <taxon>Halobacteriales</taxon>
        <taxon>Natrialbaceae</taxon>
        <taxon>Halopiger</taxon>
    </lineage>
</organism>
<dbReference type="AlphaFoldDB" id="F8D2U2"/>
<dbReference type="KEGG" id="hxa:Halxa_1452"/>
<dbReference type="Proteomes" id="UP000006794">
    <property type="component" value="Chromosome"/>
</dbReference>
<dbReference type="EMBL" id="CP002839">
    <property type="protein sequence ID" value="AEH36085.1"/>
    <property type="molecule type" value="Genomic_DNA"/>
</dbReference>
<sequence>MNSLFFENLFSLCERCIDRLKPISIRQIVVSRQCFIGPPSDGRVDLLDERSTIDELRYIIPDVSWQSINVEIYAHGVVLWDRCEFEFSHIELCSALLVLEDRSHAPEQIREHFVRQAHVIPRTILSVLNSTRVDTHVGTWHPSFL</sequence>
<gene>
    <name evidence="1" type="ordered locus">Halxa_1452</name>
</gene>
<evidence type="ECO:0000313" key="1">
    <source>
        <dbReference type="EMBL" id="AEH36085.1"/>
    </source>
</evidence>
<evidence type="ECO:0000313" key="2">
    <source>
        <dbReference type="Proteomes" id="UP000006794"/>
    </source>
</evidence>
<keyword evidence="2" id="KW-1185">Reference proteome</keyword>
<protein>
    <submittedName>
        <fullName evidence="1">Uncharacterized protein</fullName>
    </submittedName>
</protein>
<reference evidence="1 2" key="1">
    <citation type="journal article" date="2012" name="Stand. Genomic Sci.">
        <title>Complete genome sequence of Halopiger xanaduensis type strain (SH-6(T)).</title>
        <authorList>
            <person name="Anderson I."/>
            <person name="Tindall B.J."/>
            <person name="Rohde M."/>
            <person name="Lucas S."/>
            <person name="Han J."/>
            <person name="Lapidus A."/>
            <person name="Cheng J.F."/>
            <person name="Goodwin L."/>
            <person name="Pitluck S."/>
            <person name="Peters L."/>
            <person name="Pati A."/>
            <person name="Mikhailova N."/>
            <person name="Pagani I."/>
            <person name="Teshima H."/>
            <person name="Han C."/>
            <person name="Tapia R."/>
            <person name="Land M."/>
            <person name="Woyke T."/>
            <person name="Klenk H.P."/>
            <person name="Kyrpides N."/>
            <person name="Ivanova N."/>
        </authorList>
    </citation>
    <scope>NUCLEOTIDE SEQUENCE [LARGE SCALE GENOMIC DNA]</scope>
    <source>
        <strain evidence="2">DSM 18323 / JCM 14033 / SH-6</strain>
    </source>
</reference>
<accession>F8D2U2</accession>
<proteinExistence type="predicted"/>
<name>F8D2U2_HALXS</name>